<dbReference type="EMBL" id="JALJOQ010000253">
    <property type="protein sequence ID" value="KAK9787239.1"/>
    <property type="molecule type" value="Genomic_DNA"/>
</dbReference>
<comment type="caution">
    <text evidence="1">The sequence shown here is derived from an EMBL/GenBank/DDBJ whole genome shotgun (WGS) entry which is preliminary data.</text>
</comment>
<name>A0AAW1NMQ0_9CHLO</name>
<evidence type="ECO:0000313" key="1">
    <source>
        <dbReference type="EMBL" id="KAK9787239.1"/>
    </source>
</evidence>
<keyword evidence="2" id="KW-1185">Reference proteome</keyword>
<evidence type="ECO:0000313" key="2">
    <source>
        <dbReference type="Proteomes" id="UP001465755"/>
    </source>
</evidence>
<protein>
    <submittedName>
        <fullName evidence="1">Uncharacterized protein</fullName>
    </submittedName>
</protein>
<accession>A0AAW1NMQ0</accession>
<proteinExistence type="predicted"/>
<gene>
    <name evidence="1" type="ORF">WJX73_003650</name>
</gene>
<reference evidence="1 2" key="1">
    <citation type="journal article" date="2024" name="Nat. Commun.">
        <title>Phylogenomics reveals the evolutionary origins of lichenization in chlorophyte algae.</title>
        <authorList>
            <person name="Puginier C."/>
            <person name="Libourel C."/>
            <person name="Otte J."/>
            <person name="Skaloud P."/>
            <person name="Haon M."/>
            <person name="Grisel S."/>
            <person name="Petersen M."/>
            <person name="Berrin J.G."/>
            <person name="Delaux P.M."/>
            <person name="Dal Grande F."/>
            <person name="Keller J."/>
        </authorList>
    </citation>
    <scope>NUCLEOTIDE SEQUENCE [LARGE SCALE GENOMIC DNA]</scope>
    <source>
        <strain evidence="1 2">SAG 2036</strain>
    </source>
</reference>
<organism evidence="1 2">
    <name type="scientific">Symbiochloris irregularis</name>
    <dbReference type="NCBI Taxonomy" id="706552"/>
    <lineage>
        <taxon>Eukaryota</taxon>
        <taxon>Viridiplantae</taxon>
        <taxon>Chlorophyta</taxon>
        <taxon>core chlorophytes</taxon>
        <taxon>Trebouxiophyceae</taxon>
        <taxon>Trebouxiales</taxon>
        <taxon>Trebouxiaceae</taxon>
        <taxon>Symbiochloris</taxon>
    </lineage>
</organism>
<dbReference type="AlphaFoldDB" id="A0AAW1NMQ0"/>
<sequence length="189" mass="20414">MHGSRELALQHVAEEQRALIAGNVLEALKLTQQERQHATSSGLLVKSNDLHKVVADAAVEGLHLKSASAQRAIEAAHLKSFRDSLEDDTVAGLCVMLASALWYSWSNGFLNIHLGRCRSSRGWASNAHASPMLKLVLGLGVTCGLIGRWAISCTGGAAWAWVALWESWQGDLMEVADWILLMVSFGGSI</sequence>
<dbReference type="Proteomes" id="UP001465755">
    <property type="component" value="Unassembled WGS sequence"/>
</dbReference>